<dbReference type="OrthoDB" id="3598931at2759"/>
<dbReference type="AlphaFoldDB" id="A0A1E1KIE2"/>
<feature type="compositionally biased region" description="Polar residues" evidence="1">
    <location>
        <begin position="31"/>
        <end position="41"/>
    </location>
</feature>
<proteinExistence type="predicted"/>
<gene>
    <name evidence="2" type="ORF">RAG0_06719</name>
</gene>
<dbReference type="Proteomes" id="UP000178912">
    <property type="component" value="Unassembled WGS sequence"/>
</dbReference>
<organism evidence="2 3">
    <name type="scientific">Rhynchosporium agropyri</name>
    <dbReference type="NCBI Taxonomy" id="914238"/>
    <lineage>
        <taxon>Eukaryota</taxon>
        <taxon>Fungi</taxon>
        <taxon>Dikarya</taxon>
        <taxon>Ascomycota</taxon>
        <taxon>Pezizomycotina</taxon>
        <taxon>Leotiomycetes</taxon>
        <taxon>Helotiales</taxon>
        <taxon>Ploettnerulaceae</taxon>
        <taxon>Rhynchosporium</taxon>
    </lineage>
</organism>
<feature type="region of interest" description="Disordered" evidence="1">
    <location>
        <begin position="17"/>
        <end position="47"/>
    </location>
</feature>
<name>A0A1E1KIE2_9HELO</name>
<sequence length="273" mass="31269">MPGERSRFRNFFHLVSPGLPSSAAREDRQPSSRLIQAQNSPDDGGDVARLLQSEPSVTTLDLSEAVLQQALPSQQALYNQKQRYDHTKYPHPPPLAHRSPNPSRIYQTYLSAGTEHICRFCANTDRFLVRPTHCPFTGDVITFPQPQQHDFMVSHSTMFQSGMNKDRRVHFEDIEADSREYEIVTRQSGQGTGEWGDGTTVGAYEYLSKRRRNMVEDWMDECVGGRCPGWEIERGLDTWDRGSGRSERDDDEAFNKNVWRMLDSLWDGEDRLG</sequence>
<evidence type="ECO:0000313" key="2">
    <source>
        <dbReference type="EMBL" id="CZS97818.1"/>
    </source>
</evidence>
<protein>
    <submittedName>
        <fullName evidence="2">Uncharacterized protein</fullName>
    </submittedName>
</protein>
<dbReference type="EMBL" id="FJUX01000033">
    <property type="protein sequence ID" value="CZS97818.1"/>
    <property type="molecule type" value="Genomic_DNA"/>
</dbReference>
<keyword evidence="3" id="KW-1185">Reference proteome</keyword>
<evidence type="ECO:0000256" key="1">
    <source>
        <dbReference type="SAM" id="MobiDB-lite"/>
    </source>
</evidence>
<accession>A0A1E1KIE2</accession>
<evidence type="ECO:0000313" key="3">
    <source>
        <dbReference type="Proteomes" id="UP000178912"/>
    </source>
</evidence>
<reference evidence="3" key="1">
    <citation type="submission" date="2016-03" db="EMBL/GenBank/DDBJ databases">
        <authorList>
            <person name="Guldener U."/>
        </authorList>
    </citation>
    <scope>NUCLEOTIDE SEQUENCE [LARGE SCALE GENOMIC DNA]</scope>
    <source>
        <strain evidence="3">04CH-RAC-A.6.1</strain>
    </source>
</reference>